<dbReference type="PANTHER" id="PTHR30250">
    <property type="entry name" value="PST FAMILY PREDICTED COLANIC ACID TRANSPORTER"/>
    <property type="match status" value="1"/>
</dbReference>
<protein>
    <submittedName>
        <fullName evidence="7">O-antigen translocase</fullName>
    </submittedName>
</protein>
<feature type="transmembrane region" description="Helical" evidence="6">
    <location>
        <begin position="119"/>
        <end position="139"/>
    </location>
</feature>
<feature type="transmembrane region" description="Helical" evidence="6">
    <location>
        <begin position="151"/>
        <end position="170"/>
    </location>
</feature>
<feature type="transmembrane region" description="Helical" evidence="6">
    <location>
        <begin position="338"/>
        <end position="356"/>
    </location>
</feature>
<evidence type="ECO:0000313" key="8">
    <source>
        <dbReference type="Proteomes" id="UP000658390"/>
    </source>
</evidence>
<keyword evidence="3 6" id="KW-0812">Transmembrane</keyword>
<dbReference type="AlphaFoldDB" id="A0A8I1FJ88"/>
<comment type="subcellular location">
    <subcellularLocation>
        <location evidence="1">Cell membrane</location>
        <topology evidence="1">Multi-pass membrane protein</topology>
    </subcellularLocation>
</comment>
<organism evidence="7 8">
    <name type="scientific">Pseudomonas psychrophila</name>
    <dbReference type="NCBI Taxonomy" id="122355"/>
    <lineage>
        <taxon>Bacteria</taxon>
        <taxon>Pseudomonadati</taxon>
        <taxon>Pseudomonadota</taxon>
        <taxon>Gammaproteobacteria</taxon>
        <taxon>Pseudomonadales</taxon>
        <taxon>Pseudomonadaceae</taxon>
        <taxon>Pseudomonas</taxon>
    </lineage>
</organism>
<feature type="transmembrane region" description="Helical" evidence="6">
    <location>
        <begin position="7"/>
        <end position="31"/>
    </location>
</feature>
<gene>
    <name evidence="7" type="ORF">JFT45_03560</name>
</gene>
<dbReference type="GO" id="GO:0005886">
    <property type="term" value="C:plasma membrane"/>
    <property type="evidence" value="ECO:0007669"/>
    <property type="project" value="UniProtKB-SubCell"/>
</dbReference>
<feature type="transmembrane region" description="Helical" evidence="6">
    <location>
        <begin position="220"/>
        <end position="242"/>
    </location>
</feature>
<keyword evidence="2" id="KW-1003">Cell membrane</keyword>
<dbReference type="CDD" id="cd13125">
    <property type="entry name" value="MATE_like_10"/>
    <property type="match status" value="1"/>
</dbReference>
<feature type="transmembrane region" description="Helical" evidence="6">
    <location>
        <begin position="368"/>
        <end position="388"/>
    </location>
</feature>
<name>A0A8I1FJ88_9PSED</name>
<evidence type="ECO:0000256" key="3">
    <source>
        <dbReference type="ARBA" id="ARBA00022692"/>
    </source>
</evidence>
<dbReference type="GO" id="GO:0009246">
    <property type="term" value="P:enterobacterial common antigen biosynthetic process"/>
    <property type="evidence" value="ECO:0007669"/>
    <property type="project" value="InterPro"/>
</dbReference>
<evidence type="ECO:0000256" key="4">
    <source>
        <dbReference type="ARBA" id="ARBA00022989"/>
    </source>
</evidence>
<feature type="transmembrane region" description="Helical" evidence="6">
    <location>
        <begin position="176"/>
        <end position="194"/>
    </location>
</feature>
<evidence type="ECO:0000256" key="2">
    <source>
        <dbReference type="ARBA" id="ARBA00022475"/>
    </source>
</evidence>
<proteinExistence type="predicted"/>
<accession>A0A8I1FJ88</accession>
<feature type="transmembrane region" description="Helical" evidence="6">
    <location>
        <begin position="78"/>
        <end position="99"/>
    </location>
</feature>
<keyword evidence="4 6" id="KW-1133">Transmembrane helix</keyword>
<feature type="transmembrane region" description="Helical" evidence="6">
    <location>
        <begin position="394"/>
        <end position="413"/>
    </location>
</feature>
<evidence type="ECO:0000256" key="6">
    <source>
        <dbReference type="SAM" id="Phobius"/>
    </source>
</evidence>
<dbReference type="PANTHER" id="PTHR30250:SF30">
    <property type="entry name" value="LIPID III FLIPPASE"/>
    <property type="match status" value="1"/>
</dbReference>
<keyword evidence="5 6" id="KW-0472">Membrane</keyword>
<dbReference type="Proteomes" id="UP000658390">
    <property type="component" value="Unassembled WGS sequence"/>
</dbReference>
<dbReference type="InterPro" id="IPR044550">
    <property type="entry name" value="WzxE"/>
</dbReference>
<dbReference type="EMBL" id="JAEKCZ010000003">
    <property type="protein sequence ID" value="MBJ2255592.1"/>
    <property type="molecule type" value="Genomic_DNA"/>
</dbReference>
<evidence type="ECO:0000256" key="1">
    <source>
        <dbReference type="ARBA" id="ARBA00004651"/>
    </source>
</evidence>
<sequence>MNILKTGLLSAVATFARLLSGFLVMKLVAVMAGPAGVAQLGQFMSLTALLVVFAGGGIAPGVVKYVAEFNQQSADLKVLLNGALSFTLIASIVMCTGVLLLNTEITIWLLGDIQYRPLIFTLAFAQIFVAVNNLIVAIVNGMMDVRRLATIHVLGAVIGIIAPLTLGYYFELYGVLLAFILSQAAIVFVGFVCFKKSSYYKSEYLIPRFDRTVYKRLSHYSLMTLTSALLAPAIQIVVRNILAERFSWEQVGYWQAVTKVSEAYLLFITMAISVYYLPKLSAVSEKNAFLNEIKMAYKILVPLVVVSAVVIFCFRDLLTALLFSERFSGALHLYAPQLIGDVVKIMSFILSFIMLAKAMTRTFLASEVIFGVTYVLWVLWLTSVYGLIGAMYAFVINYLFYFVFTVLVAGRYIKGMTREKS</sequence>
<reference evidence="7" key="1">
    <citation type="submission" date="2020-12" db="EMBL/GenBank/DDBJ databases">
        <title>Antibiotic resistance and phylogeny of Pseudomonas spp. isolated over three decades from chicken meat in the Norwegian food chain.</title>
        <authorList>
            <person name="Moen B."/>
        </authorList>
    </citation>
    <scope>NUCLEOTIDE SEQUENCE</scope>
    <source>
        <strain evidence="7">MF6762</strain>
    </source>
</reference>
<evidence type="ECO:0000256" key="5">
    <source>
        <dbReference type="ARBA" id="ARBA00023136"/>
    </source>
</evidence>
<feature type="transmembrane region" description="Helical" evidence="6">
    <location>
        <begin position="262"/>
        <end position="278"/>
    </location>
</feature>
<feature type="transmembrane region" description="Helical" evidence="6">
    <location>
        <begin position="299"/>
        <end position="318"/>
    </location>
</feature>
<comment type="caution">
    <text evidence="7">The sequence shown here is derived from an EMBL/GenBank/DDBJ whole genome shotgun (WGS) entry which is preliminary data.</text>
</comment>
<dbReference type="InterPro" id="IPR050833">
    <property type="entry name" value="Poly_Biosynth_Transport"/>
</dbReference>
<dbReference type="RefSeq" id="WP_046809990.1">
    <property type="nucleotide sequence ID" value="NZ_JAEKCZ010000003.1"/>
</dbReference>
<dbReference type="Pfam" id="PF13440">
    <property type="entry name" value="Polysacc_synt_3"/>
    <property type="match status" value="1"/>
</dbReference>
<evidence type="ECO:0000313" key="7">
    <source>
        <dbReference type="EMBL" id="MBJ2255592.1"/>
    </source>
</evidence>
<feature type="transmembrane region" description="Helical" evidence="6">
    <location>
        <begin position="43"/>
        <end position="66"/>
    </location>
</feature>